<evidence type="ECO:0008006" key="5">
    <source>
        <dbReference type="Google" id="ProtNLM"/>
    </source>
</evidence>
<feature type="coiled-coil region" evidence="1">
    <location>
        <begin position="766"/>
        <end position="854"/>
    </location>
</feature>
<feature type="compositionally biased region" description="Basic and acidic residues" evidence="2">
    <location>
        <begin position="64"/>
        <end position="87"/>
    </location>
</feature>
<dbReference type="GO" id="GO:0001947">
    <property type="term" value="P:heart looping"/>
    <property type="evidence" value="ECO:0007669"/>
    <property type="project" value="TreeGrafter"/>
</dbReference>
<gene>
    <name evidence="3" type="ORF">PFLUV_G00012870</name>
</gene>
<feature type="compositionally biased region" description="Polar residues" evidence="2">
    <location>
        <begin position="88"/>
        <end position="105"/>
    </location>
</feature>
<dbReference type="PANTHER" id="PTHR16275">
    <property type="entry name" value="COILED-COIL DOMAIN-CONTAINING PROTEIN 40"/>
    <property type="match status" value="1"/>
</dbReference>
<comment type="caution">
    <text evidence="3">The sequence shown here is derived from an EMBL/GenBank/DDBJ whole genome shotgun (WGS) entry which is preliminary data.</text>
</comment>
<dbReference type="Pfam" id="PF08647">
    <property type="entry name" value="BRE1"/>
    <property type="match status" value="1"/>
</dbReference>
<dbReference type="InterPro" id="IPR037386">
    <property type="entry name" value="CCDC40"/>
</dbReference>
<sequence>MTSCPKIDHIIWSGILSTHCNLADPIPCTPPPPTDVYGCLATLVRWFVSYGGPMQSAEGEEGGEEVREESSSPTETDSKLQDGRDTASQDCEATVEQCGSQNQSEPEPDDPTPQLHLDHSGDDYSPSSTNSVQANVAQVPLTLHLPNLNTSEDMEDEEPLPEAQEEEEEDEFVVLDSEHPLVRRQQAALNSQLSKQLERINLGLKEKLAMEKDDANYILEIGVEMYRIQEQLARLQTRLDDRHQASAQAEGKHQQAQDQLEAMKSQYSCITSQNVKAKANVSQLQAEMDNLMLNLVFTQGVSEDLQSNVKAMKNARRKAGAEKTQAEDQKLKQDMYVERLTKEMERLTQQIAMYEAQAKAQAGETQAAKEALSEAEMELQYLEMSRKQLLHQWSGSLVGMRKRDEAFSAMQEAVRTIEHQVILLDREIEGYKRFIAEEQEQNETLTMQLNWSQMDSATSKRLISQKQAQQEAQQAHYSTSLRTLRETERTLARLSKETSTHQVEVNDQRRQLEKESAVRLELEDKIMTYIQHKLTHNKAAKYSQRLTSRIATLKKDKMSQLWQLENAVVTVGLESSEVGQHLDSLAITQEALDEEITKYNKLLATNQNKISSFTTLIGQKQATIANYNKKLYEIAASTGSEDLSPLQINVEALKAQIEELAANIKSDQQLWMKRQGTLVGLTREIEANSKNMLKLQTEYTGMQQKKIRLESQIELEHREEAELEKNAKMLSGDLLKLNTLLSKNGQLSQALEQQNALIETDFLHKLKEAERETVHMQMKHEKTQEEKERLLNSLVEAERQIMLWEKKTQLIKETRSVVDSEVGQRDIQMMKAEIHRMEVRLTQLMKQQERLLRESEATVVRRETIVLRREAMAHGSHRQTTKGELSRVTQALQRKIQDTHKHVVECEQVIRELQESQVSLSDRLAQQKQQLIELCGTSYVLDPEIGNLQDTKDRNLAHLVVLQSRTKKLQGVCEGSYQALSTGESVEATLQSHTERVHTTSTILHRVCEEFPEHQGALRRLSLALATRTQAQEQMSRE</sequence>
<protein>
    <recommendedName>
        <fullName evidence="5">Coiled-coil domain-containing protein 40</fullName>
    </recommendedName>
</protein>
<dbReference type="GO" id="GO:0005929">
    <property type="term" value="C:cilium"/>
    <property type="evidence" value="ECO:0007669"/>
    <property type="project" value="TreeGrafter"/>
</dbReference>
<dbReference type="PANTHER" id="PTHR16275:SF8">
    <property type="entry name" value="COILED-COIL DOMAIN-CONTAINING PROTEIN 40"/>
    <property type="match status" value="1"/>
</dbReference>
<organism evidence="3 4">
    <name type="scientific">Perca fluviatilis</name>
    <name type="common">European perch</name>
    <dbReference type="NCBI Taxonomy" id="8168"/>
    <lineage>
        <taxon>Eukaryota</taxon>
        <taxon>Metazoa</taxon>
        <taxon>Chordata</taxon>
        <taxon>Craniata</taxon>
        <taxon>Vertebrata</taxon>
        <taxon>Euteleostomi</taxon>
        <taxon>Actinopterygii</taxon>
        <taxon>Neopterygii</taxon>
        <taxon>Teleostei</taxon>
        <taxon>Neoteleostei</taxon>
        <taxon>Acanthomorphata</taxon>
        <taxon>Eupercaria</taxon>
        <taxon>Perciformes</taxon>
        <taxon>Percoidei</taxon>
        <taxon>Percidae</taxon>
        <taxon>Percinae</taxon>
        <taxon>Perca</taxon>
    </lineage>
</organism>
<evidence type="ECO:0000313" key="4">
    <source>
        <dbReference type="Proteomes" id="UP000465112"/>
    </source>
</evidence>
<dbReference type="Gene3D" id="1.10.287.1490">
    <property type="match status" value="1"/>
</dbReference>
<feature type="region of interest" description="Disordered" evidence="2">
    <location>
        <begin position="146"/>
        <end position="170"/>
    </location>
</feature>
<reference evidence="3 4" key="1">
    <citation type="submission" date="2019-06" db="EMBL/GenBank/DDBJ databases">
        <title>A chromosome-scale genome assembly of the European perch, Perca fluviatilis.</title>
        <authorList>
            <person name="Roques C."/>
            <person name="Zahm M."/>
            <person name="Cabau C."/>
            <person name="Klopp C."/>
            <person name="Bouchez O."/>
            <person name="Donnadieu C."/>
            <person name="Kuhl H."/>
            <person name="Gislard M."/>
            <person name="Guendouz S."/>
            <person name="Journot L."/>
            <person name="Haffray P."/>
            <person name="Bestin A."/>
            <person name="Morvezen R."/>
            <person name="Feron R."/>
            <person name="Wen M."/>
            <person name="Jouanno E."/>
            <person name="Herpin A."/>
            <person name="Schartl M."/>
            <person name="Postlethwait J."/>
            <person name="Schaerlinger B."/>
            <person name="Chardard D."/>
            <person name="Lecocq T."/>
            <person name="Poncet C."/>
            <person name="Jaffrelo L."/>
            <person name="Lampietro C."/>
            <person name="Guiguen Y."/>
        </authorList>
    </citation>
    <scope>NUCLEOTIDE SEQUENCE [LARGE SCALE GENOMIC DNA]</scope>
    <source>
        <tissue evidence="3">Blood</tissue>
    </source>
</reference>
<evidence type="ECO:0000313" key="3">
    <source>
        <dbReference type="EMBL" id="KAF1395568.1"/>
    </source>
</evidence>
<dbReference type="GO" id="GO:0035082">
    <property type="term" value="P:axoneme assembly"/>
    <property type="evidence" value="ECO:0007669"/>
    <property type="project" value="InterPro"/>
</dbReference>
<dbReference type="GO" id="GO:0005737">
    <property type="term" value="C:cytoplasm"/>
    <property type="evidence" value="ECO:0007669"/>
    <property type="project" value="TreeGrafter"/>
</dbReference>
<feature type="region of interest" description="Disordered" evidence="2">
    <location>
        <begin position="55"/>
        <end position="131"/>
    </location>
</feature>
<dbReference type="EMBL" id="VHII01000001">
    <property type="protein sequence ID" value="KAF1395568.1"/>
    <property type="molecule type" value="Genomic_DNA"/>
</dbReference>
<accession>A0A6A5FSC5</accession>
<keyword evidence="4" id="KW-1185">Reference proteome</keyword>
<evidence type="ECO:0000256" key="2">
    <source>
        <dbReference type="SAM" id="MobiDB-lite"/>
    </source>
</evidence>
<dbReference type="GO" id="GO:0005576">
    <property type="term" value="C:extracellular region"/>
    <property type="evidence" value="ECO:0007669"/>
    <property type="project" value="GOC"/>
</dbReference>
<dbReference type="Proteomes" id="UP000465112">
    <property type="component" value="Chromosome 1"/>
</dbReference>
<keyword evidence="1" id="KW-0175">Coiled coil</keyword>
<evidence type="ECO:0000256" key="1">
    <source>
        <dbReference type="SAM" id="Coils"/>
    </source>
</evidence>
<feature type="coiled-coil region" evidence="1">
    <location>
        <begin position="246"/>
        <end position="392"/>
    </location>
</feature>
<dbReference type="AlphaFoldDB" id="A0A6A5FSC5"/>
<dbReference type="GO" id="GO:0060287">
    <property type="term" value="P:epithelial cilium movement involved in determination of left/right asymmetry"/>
    <property type="evidence" value="ECO:0007669"/>
    <property type="project" value="TreeGrafter"/>
</dbReference>
<proteinExistence type="predicted"/>
<name>A0A6A5FSC5_PERFL</name>
<feature type="coiled-coil region" evidence="1">
    <location>
        <begin position="643"/>
        <end position="726"/>
    </location>
</feature>
<feature type="compositionally biased region" description="Acidic residues" evidence="2">
    <location>
        <begin position="152"/>
        <end position="170"/>
    </location>
</feature>